<gene>
    <name evidence="1" type="ORF">ENN50_01545</name>
</gene>
<name>A0A831SRA2_PROAE</name>
<accession>A0A831SRA2</accession>
<organism evidence="1">
    <name type="scientific">Prosthecochloris aestuarii</name>
    <dbReference type="NCBI Taxonomy" id="1102"/>
    <lineage>
        <taxon>Bacteria</taxon>
        <taxon>Pseudomonadati</taxon>
        <taxon>Chlorobiota</taxon>
        <taxon>Chlorobiia</taxon>
        <taxon>Chlorobiales</taxon>
        <taxon>Chlorobiaceae</taxon>
        <taxon>Prosthecochloris</taxon>
    </lineage>
</organism>
<reference evidence="1" key="1">
    <citation type="journal article" date="2020" name="mSystems">
        <title>Genome- and Community-Level Interaction Insights into Carbon Utilization and Element Cycling Functions of Hydrothermarchaeota in Hydrothermal Sediment.</title>
        <authorList>
            <person name="Zhou Z."/>
            <person name="Liu Y."/>
            <person name="Xu W."/>
            <person name="Pan J."/>
            <person name="Luo Z.H."/>
            <person name="Li M."/>
        </authorList>
    </citation>
    <scope>NUCLEOTIDE SEQUENCE [LARGE SCALE GENOMIC DNA]</scope>
    <source>
        <strain evidence="1">SpSt-1181</strain>
    </source>
</reference>
<dbReference type="EMBL" id="DSBW01000034">
    <property type="protein sequence ID" value="HED30379.1"/>
    <property type="molecule type" value="Genomic_DNA"/>
</dbReference>
<proteinExistence type="predicted"/>
<evidence type="ECO:0000313" key="1">
    <source>
        <dbReference type="EMBL" id="HED30379.1"/>
    </source>
</evidence>
<dbReference type="AlphaFoldDB" id="A0A831SRA2"/>
<dbReference type="Proteomes" id="UP000886335">
    <property type="component" value="Unassembled WGS sequence"/>
</dbReference>
<sequence>MKQHNRDSAEQDVRTTLGLLDSLDHIEPHHLFRARVMKRIDEENSSLHRLPFNARHGVKMALMALLLAVNAGSAFLVMQSAGENRAVDKDEVIASLSSEYSSPALSYYIDRGNEELASE</sequence>
<protein>
    <submittedName>
        <fullName evidence="1">Uncharacterized protein</fullName>
    </submittedName>
</protein>
<comment type="caution">
    <text evidence="1">The sequence shown here is derived from an EMBL/GenBank/DDBJ whole genome shotgun (WGS) entry which is preliminary data.</text>
</comment>